<feature type="domain" description="Galectin" evidence="25">
    <location>
        <begin position="1065"/>
        <end position="1193"/>
    </location>
</feature>
<evidence type="ECO:0000313" key="26">
    <source>
        <dbReference type="EMBL" id="KAF5904375.1"/>
    </source>
</evidence>
<feature type="compositionally biased region" description="Low complexity" evidence="21">
    <location>
        <begin position="158"/>
        <end position="176"/>
    </location>
</feature>
<dbReference type="Pfam" id="PF07714">
    <property type="entry name" value="PK_Tyr_Ser-Thr"/>
    <property type="match status" value="1"/>
</dbReference>
<evidence type="ECO:0000259" key="25">
    <source>
        <dbReference type="PROSITE" id="PS51304"/>
    </source>
</evidence>
<dbReference type="Gene3D" id="3.30.60.20">
    <property type="match status" value="1"/>
</dbReference>
<feature type="non-terminal residue" evidence="26">
    <location>
        <position position="1"/>
    </location>
</feature>
<dbReference type="GO" id="GO:0016020">
    <property type="term" value="C:membrane"/>
    <property type="evidence" value="ECO:0007669"/>
    <property type="project" value="UniProtKB-SubCell"/>
</dbReference>
<dbReference type="PANTHER" id="PTHR10194:SF142">
    <property type="entry name" value="NEUROFIBROMIN"/>
    <property type="match status" value="1"/>
</dbReference>
<feature type="compositionally biased region" description="Basic and acidic residues" evidence="21">
    <location>
        <begin position="560"/>
        <end position="571"/>
    </location>
</feature>
<dbReference type="PROSITE" id="PS50081">
    <property type="entry name" value="ZF_DAG_PE_2"/>
    <property type="match status" value="1"/>
</dbReference>
<feature type="domain" description="Protein kinase" evidence="22">
    <location>
        <begin position="653"/>
        <end position="945"/>
    </location>
</feature>
<evidence type="ECO:0000256" key="19">
    <source>
        <dbReference type="ARBA" id="ARBA00047899"/>
    </source>
</evidence>
<dbReference type="FunFam" id="2.60.120.200:FF:000124">
    <property type="entry name" value="Galectin-4"/>
    <property type="match status" value="2"/>
</dbReference>
<dbReference type="InterPro" id="IPR011009">
    <property type="entry name" value="Kinase-like_dom_sf"/>
</dbReference>
<feature type="region of interest" description="Disordered" evidence="21">
    <location>
        <begin position="455"/>
        <end position="534"/>
    </location>
</feature>
<keyword evidence="15" id="KW-0418">Kinase</keyword>
<feature type="region of interest" description="Disordered" evidence="21">
    <location>
        <begin position="158"/>
        <end position="179"/>
    </location>
</feature>
<dbReference type="SMART" id="SM00109">
    <property type="entry name" value="C1"/>
    <property type="match status" value="1"/>
</dbReference>
<dbReference type="Gene3D" id="1.10.510.10">
    <property type="entry name" value="Transferase(Phosphotransferase) domain 1"/>
    <property type="match status" value="1"/>
</dbReference>
<dbReference type="SUPFAM" id="SSF49899">
    <property type="entry name" value="Concanavalin A-like lectins/glucanases"/>
    <property type="match status" value="4"/>
</dbReference>
<comment type="catalytic activity">
    <reaction evidence="19">
        <text>L-threonyl-[protein] + ATP = O-phospho-L-threonyl-[protein] + ADP + H(+)</text>
        <dbReference type="Rhea" id="RHEA:46608"/>
        <dbReference type="Rhea" id="RHEA-COMP:11060"/>
        <dbReference type="Rhea" id="RHEA-COMP:11605"/>
        <dbReference type="ChEBI" id="CHEBI:15378"/>
        <dbReference type="ChEBI" id="CHEBI:30013"/>
        <dbReference type="ChEBI" id="CHEBI:30616"/>
        <dbReference type="ChEBI" id="CHEBI:61977"/>
        <dbReference type="ChEBI" id="CHEBI:456216"/>
        <dbReference type="EC" id="2.7.11.1"/>
    </reaction>
</comment>
<comment type="caution">
    <text evidence="26">The sequence shown here is derived from an EMBL/GenBank/DDBJ whole genome shotgun (WGS) entry which is preliminary data.</text>
</comment>
<dbReference type="InterPro" id="IPR001245">
    <property type="entry name" value="Ser-Thr/Tyr_kinase_cat_dom"/>
</dbReference>
<evidence type="ECO:0000256" key="7">
    <source>
        <dbReference type="ARBA" id="ARBA00022527"/>
    </source>
</evidence>
<dbReference type="Proteomes" id="UP000727407">
    <property type="component" value="Unassembled WGS sequence"/>
</dbReference>
<dbReference type="FunFam" id="1.10.150.50:FF:000031">
    <property type="entry name" value="Kinase suppressor of Ras 2"/>
    <property type="match status" value="1"/>
</dbReference>
<dbReference type="InterPro" id="IPR023152">
    <property type="entry name" value="RasGAP_CS"/>
</dbReference>
<feature type="domain" description="Galectin" evidence="25">
    <location>
        <begin position="1294"/>
        <end position="1421"/>
    </location>
</feature>
<dbReference type="InterPro" id="IPR013761">
    <property type="entry name" value="SAM/pointed_sf"/>
</dbReference>
<keyword evidence="9" id="KW-0808">Transferase</keyword>
<feature type="compositionally biased region" description="Basic and acidic residues" evidence="21">
    <location>
        <begin position="11"/>
        <end position="20"/>
    </location>
</feature>
<feature type="domain" description="Galectin" evidence="25">
    <location>
        <begin position="1194"/>
        <end position="1277"/>
    </location>
</feature>
<dbReference type="Pfam" id="PF00616">
    <property type="entry name" value="RasGAP"/>
    <property type="match status" value="1"/>
</dbReference>
<evidence type="ECO:0000256" key="15">
    <source>
        <dbReference type="ARBA" id="ARBA00022777"/>
    </source>
</evidence>
<dbReference type="InterPro" id="IPR039360">
    <property type="entry name" value="Ras_GTPase"/>
</dbReference>
<keyword evidence="7" id="KW-0723">Serine/threonine-protein kinase</keyword>
<dbReference type="InterPro" id="IPR008271">
    <property type="entry name" value="Ser/Thr_kinase_AS"/>
</dbReference>
<evidence type="ECO:0000256" key="10">
    <source>
        <dbReference type="ARBA" id="ARBA00022723"/>
    </source>
</evidence>
<dbReference type="FunFam" id="1.10.510.10:FF:000107">
    <property type="entry name" value="kinase suppressor of Ras 1"/>
    <property type="match status" value="1"/>
</dbReference>
<dbReference type="PROSITE" id="PS00108">
    <property type="entry name" value="PROTEIN_KINASE_ST"/>
    <property type="match status" value="1"/>
</dbReference>
<dbReference type="FunFam" id="1.10.506.10:FF:000015">
    <property type="entry name" value="Neurofibromin isoform 1"/>
    <property type="match status" value="1"/>
</dbReference>
<dbReference type="InterPro" id="IPR046861">
    <property type="entry name" value="SAM_KSR1_N"/>
</dbReference>
<dbReference type="Pfam" id="PF20406">
    <property type="entry name" value="SAM_KSR1_N"/>
    <property type="match status" value="1"/>
</dbReference>
<reference evidence="26" key="1">
    <citation type="submission" date="2020-07" db="EMBL/GenBank/DDBJ databases">
        <title>Clarias magur genome sequencing, assembly and annotation.</title>
        <authorList>
            <person name="Kushwaha B."/>
            <person name="Kumar R."/>
            <person name="Das P."/>
            <person name="Joshi C.G."/>
            <person name="Kumar D."/>
            <person name="Nagpure N.S."/>
            <person name="Pandey M."/>
            <person name="Agarwal S."/>
            <person name="Srivastava S."/>
            <person name="Singh M."/>
            <person name="Sahoo L."/>
            <person name="Jayasankar P."/>
            <person name="Meher P.K."/>
            <person name="Koringa P.G."/>
            <person name="Iquebal M.A."/>
            <person name="Das S.P."/>
            <person name="Bit A."/>
            <person name="Patnaik S."/>
            <person name="Patel N."/>
            <person name="Shah T.M."/>
            <person name="Hinsu A."/>
            <person name="Jena J.K."/>
        </authorList>
    </citation>
    <scope>NUCLEOTIDE SEQUENCE</scope>
    <source>
        <strain evidence="26">CIFAMagur01</strain>
        <tissue evidence="26">Testis</tissue>
    </source>
</reference>
<feature type="compositionally biased region" description="Acidic residues" evidence="21">
    <location>
        <begin position="610"/>
        <end position="620"/>
    </location>
</feature>
<keyword evidence="5" id="KW-0343">GTPase activation</keyword>
<proteinExistence type="inferred from homology"/>
<dbReference type="CDD" id="cd05130">
    <property type="entry name" value="RasGAP_Neurofibromin"/>
    <property type="match status" value="1"/>
</dbReference>
<dbReference type="FunFam" id="3.30.60.20:FF:000010">
    <property type="entry name" value="Putative kinase suppressor of Ras 1"/>
    <property type="match status" value="1"/>
</dbReference>
<keyword evidence="8" id="KW-0597">Phosphoprotein</keyword>
<dbReference type="InterPro" id="IPR001936">
    <property type="entry name" value="RasGAP_dom"/>
</dbReference>
<feature type="domain" description="Galectin" evidence="25">
    <location>
        <begin position="896"/>
        <end position="1028"/>
    </location>
</feature>
<keyword evidence="10" id="KW-0479">Metal-binding</keyword>
<dbReference type="InterPro" id="IPR013320">
    <property type="entry name" value="ConA-like_dom_sf"/>
</dbReference>
<evidence type="ECO:0000256" key="21">
    <source>
        <dbReference type="SAM" id="MobiDB-lite"/>
    </source>
</evidence>
<evidence type="ECO:0000256" key="18">
    <source>
        <dbReference type="ARBA" id="ARBA00023136"/>
    </source>
</evidence>
<evidence type="ECO:0000256" key="1">
    <source>
        <dbReference type="ARBA" id="ARBA00004170"/>
    </source>
</evidence>
<dbReference type="InterPro" id="IPR001079">
    <property type="entry name" value="Galectin_CRD"/>
</dbReference>
<dbReference type="GO" id="GO:0005737">
    <property type="term" value="C:cytoplasm"/>
    <property type="evidence" value="ECO:0007669"/>
    <property type="project" value="UniProtKB-SubCell"/>
</dbReference>
<dbReference type="PROSITE" id="PS00479">
    <property type="entry name" value="ZF_DAG_PE_1"/>
    <property type="match status" value="1"/>
</dbReference>
<evidence type="ECO:0000256" key="16">
    <source>
        <dbReference type="ARBA" id="ARBA00022833"/>
    </source>
</evidence>
<dbReference type="PROSITE" id="PS00509">
    <property type="entry name" value="RAS_GTPASE_ACTIV_1"/>
    <property type="match status" value="1"/>
</dbReference>
<evidence type="ECO:0000256" key="5">
    <source>
        <dbReference type="ARBA" id="ARBA00022468"/>
    </source>
</evidence>
<organism evidence="26 27">
    <name type="scientific">Clarias magur</name>
    <name type="common">Asian catfish</name>
    <name type="synonym">Macropteronotus magur</name>
    <dbReference type="NCBI Taxonomy" id="1594786"/>
    <lineage>
        <taxon>Eukaryota</taxon>
        <taxon>Metazoa</taxon>
        <taxon>Chordata</taxon>
        <taxon>Craniata</taxon>
        <taxon>Vertebrata</taxon>
        <taxon>Euteleostomi</taxon>
        <taxon>Actinopterygii</taxon>
        <taxon>Neopterygii</taxon>
        <taxon>Teleostei</taxon>
        <taxon>Ostariophysi</taxon>
        <taxon>Siluriformes</taxon>
        <taxon>Clariidae</taxon>
        <taxon>Clarias</taxon>
    </lineage>
</organism>
<dbReference type="PANTHER" id="PTHR10194">
    <property type="entry name" value="RAS GTPASE-ACTIVATING PROTEINS"/>
    <property type="match status" value="1"/>
</dbReference>
<dbReference type="FunFam" id="2.60.120.200:FF:000023">
    <property type="entry name" value="Galectin"/>
    <property type="match status" value="1"/>
</dbReference>
<dbReference type="PROSITE" id="PS50011">
    <property type="entry name" value="PROTEIN_KINASE_DOM"/>
    <property type="match status" value="1"/>
</dbReference>
<evidence type="ECO:0000259" key="22">
    <source>
        <dbReference type="PROSITE" id="PS50011"/>
    </source>
</evidence>
<dbReference type="Gene3D" id="1.10.506.10">
    <property type="entry name" value="GTPase Activation - p120gap, domain 1"/>
    <property type="match status" value="2"/>
</dbReference>
<sequence length="2948" mass="332541">MDGEEGNIVGTRDEQVERNSSDTSALQQCQLLQNIIDITISNLQGLRTKCAASNDLTQHEIRTLEVKLVKYISKQLQCKQRVPVLERSPALNTYPHLVDWLHTINLRPEFIEAVPGNLSLDALLQMSRSQVQETMRKLGSSADECSRVTAALSCLKSTSSSTTCSTSSTSSYGSSSGRELKDDGIPWIVEPVRCDVNSSFSTNHTRSPQPYSPTPVIHVPFTPAMPGSQRSVSVSAVTSLDCLSSPLLTPSLNGLADPFFPSPHMIRRPLGQVSAAPPTPPIIRNELLKSPHTLPPHSKLRQLFPTLPRSKSHTQLANRIDEATQKNVKKNKMLLNVHVNVHDVRNGYEDSSSRSPLLSVPSPNIISNTRIHLESPTLTDKGRSPQAIRRDYGLTITHRFSTKSWFSQTCAVCRKNMLFGVKCKHCKLKCHNKCTKEAPQCQIIPISKIRRTESVPSDINNQVERLPSATQFGTLPKILNKKDLPPPVSQPDSSSNPSSTTSSTPSSPAFSSSNPPSATPPANPSPKGPSDGRFHFPASCYYQLRQQFIFPDVSSSQSQEGHDSGETEHTGNEQITQTERQEEAAASDDVDGEVEQQEHEKQDEAASYGESEDEDDDLDDLPSCRRPWKGPISRKVSQTSVYLQEWNVPFEQLELGELIGKGRWGKVHRGRWHGEVAVRLLEIDGNNQDHLKLFKKEVMNYRQTRHENVVLFMGACMNPPQLAIITSFCKGRTLHSVVRDTKTSLDINKTRQIAQEIVKGMGYLHAKDIVHKDLKSKNVFYDNNKVVITDFGLFGVSGVVQEDRRENELKLPRGWIYYLAPEIVRRMCPGNDDRLPFSKAADVYAFGTIWYELQVRDWPIKTQPAEAAIWLLGSGEGIKRQLAQISLGKEITRIPFTGSIQGGLTDGKSITISGRVLPGANRFHVNLQCGSRPDAVIALHVNPRYDSNTGYIVTNTKHNNTWGKEERIYQSHFPMGNPFNLHILVTTLSYKISVNGIHILDYRHRIPFTMVDTIVVDGMVEVNNISFQDPVGIVPAQAGFQPQFAYPPQYAMPAFPAPTSYSLPYKTIINGGLQPGRNISIQGVVNPDSYRFHINLRHRSGIAFHYNPRFDEHMVVRNTQTMDSWGPEERSGGMPFQKGQTFQIIITCNPHHYNVFVNGNQVHTFNHRFTRFHVNLQCGSRPDADIALHFNPRYDSKTGYIVTNSRKNSHYGREERIHQAVFPMGNHFNLHIVVTSYSYKISVNDSHVMDFKHHIPFNMVDTIVVDGMVEVYTISFQNAAVPSVAAQASYSMPYKTNIIGGLQPGKNISIQGVVNPHASRFEINLRHRGGIAFHYNPRFPENLVVCNTLTNGKWGSEERSREMPFHTGQNVHVIITCNPHHYNVFVNGKQVQTFNHRFTNLWEIDVLEVSGDLSLTNLPIKTGQQNTHTKVSTEHNKECLINISKYKFSLVINGLTNILKNVNNMRIIGEAAEKNLYLSQLIILDTLEKCLAGQTKDCLRLDEAMLVKQLLPEICHFLHSCREGQQHATQLRSSASAVLFSLSCNNFNAVFSRISTRLQELTVCTEDTVDVHDIELIQYINVDCSKLKRLLQETVLKFKALKKPAQLAVINSLEKAFWNWVEYYPDEFTMLYQRPQADMADSAEKLFDLVDSFAESAKRKAAVWPLQIILLILCPEITQSISKEVVEDSKANKKLFLESLRKALAGHSSSKQLTESAAIACVKLSKACTYINWEDHSVIFLLVQSIVMDLKALLFNPTKPFSRGTGCQSADVDLMIDCFVSCFRINPHNNQHFKVCLASTSPPTFHFVLVNSLHKIITNSHLDWWPKIDTIYCYSCELRAMFSDTQTRVVQSLSAHPPLRMTPSLTFKEKMTTSLKFKEKSADLDSRSLLLALVKLIHADPKLMLHNPGKLGQEIQNSTTELIIGLVQLVPLTHTSELSQEAMEALLVLHQPETIELWNPDTPIETFWDISSQVLFLICKKLIGHQMINSTEILKWLREILICRNKFLLKNKESATLGSLIPISRQAQTKLEVCLYSFLWSPDAEAVLVAMSCFRHLCEEADIRCSVDELPVHTVLPNYNTFMEFASVSNMMATGRSTLQKRVMALLRRIEHPTAGNIEAWEDTHAKWEQATKQILNHPKNKVEDGQEWINMTGFLCALGGVCLQQRSTPSLGTYSPPMGPMSERKGSMISMGSCEVNSETPLSRFLERLLSLMVCTHEKVGLHIRTNVKDLLGLELSPALYSMLFTKLRNSIGRFFDTQGPVPINDTNTLFVEQTIAIMKNLLDSHTEGSSEHLGQASIETMMLNLVRYVRILGNAVHAIQIKTKLCQLVEVMMERRDDLSFCQEMKFRNKMVEYLTDWVMGTSNQAADDDVKYLTRDLDQASMEAVVSLLAGLPLQPEEGDGVELMEAKSQLFLKYFTLFMNLLNDCSEVEEDGQQVGERKRGMSRRLASLRHCTVLAMSNLLNANVDSGLMHSIGLGYHKDLQTRATFMEVLTKILQQGTEFDTLAETVLADRFERLVELVTMMGDQGELPIAMALANVVPCSQWDELARVLVTLFDSRHLLYQLLWNMFSKEVELADSMQTLFRGNSLASKIMTFCFKVYGAAYLQKLLEPLIRGVITSPEWQHISFEVDPTRLEPTENLEENQRNLLQITDRFFLAIINSSSEFPPQLRSVCHCLYQATCHSLLNKATVKEKKENKKSVVSQRFPQNSIGAVGSAMFLRFINPAIVSPYEAGILDKKPPPRIERGLKLMSKILQSIANHVLFTKEEHMRSFNDFVKNNFEAARRFFLDIASDSPPSDSVNHSLSFISDGNVLALHRLLWNNQERIGQYLSSNRDHKAVGRRPFDKMATLLAYLGPPEHKPVADTHWSSLNLTSSKFEEFMTSFDICWIETWLLNPIDQSRYGLVIPRHQVHEKEEFKALKTLNIFYQAGTSKNGNPVFYYVAR</sequence>
<dbReference type="Pfam" id="PF00337">
    <property type="entry name" value="Gal-bind_lectin"/>
    <property type="match status" value="4"/>
</dbReference>
<dbReference type="InterPro" id="IPR000719">
    <property type="entry name" value="Prot_kinase_dom"/>
</dbReference>
<dbReference type="Gene3D" id="6.10.140.1120">
    <property type="match status" value="1"/>
</dbReference>
<comment type="subcellular location">
    <subcellularLocation>
        <location evidence="2">Cytoplasm</location>
    </subcellularLocation>
    <subcellularLocation>
        <location evidence="1">Membrane</location>
        <topology evidence="1">Peripheral membrane protein</topology>
    </subcellularLocation>
</comment>
<keyword evidence="18" id="KW-0472">Membrane</keyword>
<keyword evidence="11" id="KW-0430">Lectin</keyword>
<dbReference type="FunFam" id="3.30.200.20:FF:000034">
    <property type="entry name" value="Kinase suppressor of Ras 1"/>
    <property type="match status" value="1"/>
</dbReference>
<dbReference type="SUPFAM" id="SSF56112">
    <property type="entry name" value="Protein kinase-like (PK-like)"/>
    <property type="match status" value="1"/>
</dbReference>
<evidence type="ECO:0000256" key="3">
    <source>
        <dbReference type="ARBA" id="ARBA00005843"/>
    </source>
</evidence>
<dbReference type="SMART" id="SM00276">
    <property type="entry name" value="GLECT"/>
    <property type="match status" value="4"/>
</dbReference>
<dbReference type="GO" id="GO:0005524">
    <property type="term" value="F:ATP binding"/>
    <property type="evidence" value="ECO:0007669"/>
    <property type="project" value="UniProtKB-KW"/>
</dbReference>
<evidence type="ECO:0000256" key="11">
    <source>
        <dbReference type="ARBA" id="ARBA00022734"/>
    </source>
</evidence>
<accession>A0A8J4U2A4</accession>
<dbReference type="Gene3D" id="2.60.120.200">
    <property type="match status" value="4"/>
</dbReference>
<feature type="compositionally biased region" description="Pro residues" evidence="21">
    <location>
        <begin position="517"/>
        <end position="527"/>
    </location>
</feature>
<dbReference type="InterPro" id="IPR008936">
    <property type="entry name" value="Rho_GTPase_activation_prot"/>
</dbReference>
<comment type="catalytic activity">
    <reaction evidence="20">
        <text>L-seryl-[protein] + ATP = O-phospho-L-seryl-[protein] + ADP + H(+)</text>
        <dbReference type="Rhea" id="RHEA:17989"/>
        <dbReference type="Rhea" id="RHEA-COMP:9863"/>
        <dbReference type="Rhea" id="RHEA-COMP:11604"/>
        <dbReference type="ChEBI" id="CHEBI:15378"/>
        <dbReference type="ChEBI" id="CHEBI:29999"/>
        <dbReference type="ChEBI" id="CHEBI:30616"/>
        <dbReference type="ChEBI" id="CHEBI:83421"/>
        <dbReference type="ChEBI" id="CHEBI:456216"/>
        <dbReference type="EC" id="2.7.11.1"/>
    </reaction>
</comment>
<evidence type="ECO:0000256" key="6">
    <source>
        <dbReference type="ARBA" id="ARBA00022490"/>
    </source>
</evidence>
<evidence type="ECO:0000313" key="27">
    <source>
        <dbReference type="Proteomes" id="UP000727407"/>
    </source>
</evidence>
<evidence type="ECO:0000256" key="4">
    <source>
        <dbReference type="ARBA" id="ARBA00012513"/>
    </source>
</evidence>
<dbReference type="CDD" id="cd00070">
    <property type="entry name" value="GLECT"/>
    <property type="match status" value="3"/>
</dbReference>
<dbReference type="Gene3D" id="3.30.200.20">
    <property type="entry name" value="Phosphorylase Kinase, domain 1"/>
    <property type="match status" value="1"/>
</dbReference>
<dbReference type="SMART" id="SM00323">
    <property type="entry name" value="RasGAP"/>
    <property type="match status" value="1"/>
</dbReference>
<dbReference type="SMART" id="SM00908">
    <property type="entry name" value="Gal-bind_lectin"/>
    <property type="match status" value="4"/>
</dbReference>
<feature type="domain" description="Ras-GAP" evidence="23">
    <location>
        <begin position="2547"/>
        <end position="2763"/>
    </location>
</feature>
<dbReference type="Gene3D" id="1.10.150.50">
    <property type="entry name" value="Transcription Factor, Ets-1"/>
    <property type="match status" value="1"/>
</dbReference>
<dbReference type="OrthoDB" id="28245at2759"/>
<feature type="compositionally biased region" description="Low complexity" evidence="21">
    <location>
        <begin position="490"/>
        <end position="516"/>
    </location>
</feature>
<dbReference type="GO" id="GO:0008270">
    <property type="term" value="F:zinc ion binding"/>
    <property type="evidence" value="ECO:0007669"/>
    <property type="project" value="UniProtKB-KW"/>
</dbReference>
<protein>
    <recommendedName>
        <fullName evidence="4">non-specific serine/threonine protein kinase</fullName>
        <ecNumber evidence="4">2.7.11.1</ecNumber>
    </recommendedName>
</protein>
<evidence type="ECO:0000256" key="17">
    <source>
        <dbReference type="ARBA" id="ARBA00022840"/>
    </source>
</evidence>
<keyword evidence="17" id="KW-0067">ATP-binding</keyword>
<dbReference type="EMBL" id="QNUK01000058">
    <property type="protein sequence ID" value="KAF5904375.1"/>
    <property type="molecule type" value="Genomic_DNA"/>
</dbReference>
<keyword evidence="27" id="KW-1185">Reference proteome</keyword>
<dbReference type="PROSITE" id="PS51304">
    <property type="entry name" value="GALECTIN"/>
    <property type="match status" value="4"/>
</dbReference>
<evidence type="ECO:0000259" key="23">
    <source>
        <dbReference type="PROSITE" id="PS50018"/>
    </source>
</evidence>
<keyword evidence="13" id="KW-0547">Nucleotide-binding</keyword>
<dbReference type="CDD" id="cd20872">
    <property type="entry name" value="C1_KSR1"/>
    <property type="match status" value="1"/>
</dbReference>
<dbReference type="SUPFAM" id="SSF48350">
    <property type="entry name" value="GTPase activation domain, GAP"/>
    <property type="match status" value="1"/>
</dbReference>
<feature type="region of interest" description="Disordered" evidence="21">
    <location>
        <begin position="1"/>
        <end position="20"/>
    </location>
</feature>
<dbReference type="GO" id="GO:0005096">
    <property type="term" value="F:GTPase activator activity"/>
    <property type="evidence" value="ECO:0007669"/>
    <property type="project" value="UniProtKB-KW"/>
</dbReference>
<feature type="domain" description="Phorbol-ester/DAG-type" evidence="24">
    <location>
        <begin position="397"/>
        <end position="441"/>
    </location>
</feature>
<evidence type="ECO:0000256" key="20">
    <source>
        <dbReference type="ARBA" id="ARBA00048679"/>
    </source>
</evidence>
<feature type="compositionally biased region" description="Acidic residues" evidence="21">
    <location>
        <begin position="585"/>
        <end position="595"/>
    </location>
</feature>
<feature type="compositionally biased region" description="Polar residues" evidence="21">
    <location>
        <begin position="455"/>
        <end position="473"/>
    </location>
</feature>
<keyword evidence="12" id="KW-0677">Repeat</keyword>
<dbReference type="InterPro" id="IPR002219">
    <property type="entry name" value="PKC_DAG/PE"/>
</dbReference>
<dbReference type="GO" id="GO:0030246">
    <property type="term" value="F:carbohydrate binding"/>
    <property type="evidence" value="ECO:0007669"/>
    <property type="project" value="UniProtKB-KW"/>
</dbReference>
<evidence type="ECO:0000256" key="2">
    <source>
        <dbReference type="ARBA" id="ARBA00004496"/>
    </source>
</evidence>
<name>A0A8J4U2A4_CLAMG</name>
<evidence type="ECO:0000256" key="9">
    <source>
        <dbReference type="ARBA" id="ARBA00022679"/>
    </source>
</evidence>
<dbReference type="PROSITE" id="PS50018">
    <property type="entry name" value="RAS_GTPASE_ACTIV_2"/>
    <property type="match status" value="1"/>
</dbReference>
<evidence type="ECO:0000256" key="13">
    <source>
        <dbReference type="ARBA" id="ARBA00022741"/>
    </source>
</evidence>
<feature type="region of interest" description="Disordered" evidence="21">
    <location>
        <begin position="553"/>
        <end position="629"/>
    </location>
</feature>
<dbReference type="GO" id="GO:0004674">
    <property type="term" value="F:protein serine/threonine kinase activity"/>
    <property type="evidence" value="ECO:0007669"/>
    <property type="project" value="UniProtKB-KW"/>
</dbReference>
<keyword evidence="6" id="KW-0963">Cytoplasm</keyword>
<evidence type="ECO:0000259" key="24">
    <source>
        <dbReference type="PROSITE" id="PS50081"/>
    </source>
</evidence>
<gene>
    <name evidence="26" type="primary">nf1</name>
    <name evidence="26" type="ORF">DAT39_005919</name>
</gene>
<evidence type="ECO:0000256" key="12">
    <source>
        <dbReference type="ARBA" id="ARBA00022737"/>
    </source>
</evidence>
<dbReference type="FunFam" id="1.10.506.10:FF:000023">
    <property type="entry name" value="Neurofibromin isoform 1"/>
    <property type="match status" value="1"/>
</dbReference>
<evidence type="ECO:0000256" key="14">
    <source>
        <dbReference type="ARBA" id="ARBA00022771"/>
    </source>
</evidence>
<keyword evidence="14" id="KW-0863">Zinc-finger</keyword>
<dbReference type="SMART" id="SM00220">
    <property type="entry name" value="S_TKc"/>
    <property type="match status" value="1"/>
</dbReference>
<dbReference type="EC" id="2.7.11.1" evidence="4"/>
<evidence type="ECO:0000256" key="8">
    <source>
        <dbReference type="ARBA" id="ARBA00022553"/>
    </source>
</evidence>
<dbReference type="SUPFAM" id="SSF57889">
    <property type="entry name" value="Cysteine-rich domain"/>
    <property type="match status" value="1"/>
</dbReference>
<dbReference type="InterPro" id="IPR046349">
    <property type="entry name" value="C1-like_sf"/>
</dbReference>
<keyword evidence="16" id="KW-0862">Zinc</keyword>
<comment type="similarity">
    <text evidence="3">Belongs to the protein kinase superfamily. TKL Ser/Thr protein kinase family.</text>
</comment>
<dbReference type="InterPro" id="IPR046933">
    <property type="entry name" value="SAM_KSR1_N_sf"/>
</dbReference>